<dbReference type="Proteomes" id="UP001596292">
    <property type="component" value="Unassembled WGS sequence"/>
</dbReference>
<dbReference type="Pfam" id="PF14698">
    <property type="entry name" value="ASL_C2"/>
    <property type="match status" value="1"/>
</dbReference>
<organism evidence="9 10">
    <name type="scientific">Methylobacterium komagatae</name>
    <dbReference type="NCBI Taxonomy" id="374425"/>
    <lineage>
        <taxon>Bacteria</taxon>
        <taxon>Pseudomonadati</taxon>
        <taxon>Pseudomonadota</taxon>
        <taxon>Alphaproteobacteria</taxon>
        <taxon>Hyphomicrobiales</taxon>
        <taxon>Methylobacteriaceae</taxon>
        <taxon>Methylobacterium</taxon>
    </lineage>
</organism>
<dbReference type="InterPro" id="IPR000362">
    <property type="entry name" value="Fumarate_lyase_fam"/>
</dbReference>
<feature type="domain" description="Argininosuccinate lyase C-terminal" evidence="8">
    <location>
        <begin position="362"/>
        <end position="443"/>
    </location>
</feature>
<dbReference type="SUPFAM" id="SSF48557">
    <property type="entry name" value="L-aspartase-like"/>
    <property type="match status" value="1"/>
</dbReference>
<name>A0ABW2BJ51_9HYPH</name>
<dbReference type="PANTHER" id="PTHR43814:SF1">
    <property type="entry name" value="ARGININOSUCCINATE LYASE"/>
    <property type="match status" value="1"/>
</dbReference>
<keyword evidence="5 9" id="KW-0456">Lyase</keyword>
<sequence>MRLVLTALLATVSWGATALAANHDSAPDVFARIDEIDRASLVMTVETGIVPRPLGHTIALALDRVASDAEKPGASRPDDYLRIEPLIIAIAGPDATRMHAGRSRQDIIPTVLKLEQRDRLLDLAAALADARASLLALAEREAATIVPAYTNGVQAQPTTYGHVLLAYAAAMARDSDRLREAWARTNLSPLGAAALGTSSFPVDRKRLAALLGFDAPVENSYDAGQLAPMDLGLELTGIAANLATTAGSFAQDLYAQYHQTKPWILLREGALTGPSSIMPQKRNPVALYSLRMNASDVVGGAMAFTVMAHNVDSGMPDYKRNQTIPPARTLALATEMCRRWVSVLDGLVVDRDRAAAEVAADYSTTTELADTLQREANVPFRLGHHFASELVTYGRGRDLRPADLPFDEVQRIYADAAQAPGLPQDMPKTLPLTEARFREALSASGMIAAAKGLGGPQQAEVTRMLGEARDRLATDRTWLADKRNGLAKARSGLDTAFAALANGG</sequence>
<dbReference type="EC" id="4.3.2.1" evidence="3"/>
<dbReference type="EMBL" id="JBHSWN010000001">
    <property type="protein sequence ID" value="MFC6790458.1"/>
    <property type="molecule type" value="Genomic_DNA"/>
</dbReference>
<keyword evidence="10" id="KW-1185">Reference proteome</keyword>
<evidence type="ECO:0000256" key="6">
    <source>
        <dbReference type="SAM" id="SignalP"/>
    </source>
</evidence>
<dbReference type="PRINTS" id="PR00145">
    <property type="entry name" value="ARGSUCLYASE"/>
</dbReference>
<evidence type="ECO:0000256" key="4">
    <source>
        <dbReference type="ARBA" id="ARBA00022571"/>
    </source>
</evidence>
<feature type="signal peptide" evidence="6">
    <location>
        <begin position="1"/>
        <end position="20"/>
    </location>
</feature>
<evidence type="ECO:0000256" key="5">
    <source>
        <dbReference type="ARBA" id="ARBA00023239"/>
    </source>
</evidence>
<dbReference type="Gene3D" id="1.10.275.10">
    <property type="entry name" value="Fumarase/aspartase (N-terminal domain)"/>
    <property type="match status" value="1"/>
</dbReference>
<evidence type="ECO:0000256" key="2">
    <source>
        <dbReference type="ARBA" id="ARBA00004941"/>
    </source>
</evidence>
<accession>A0ABW2BJ51</accession>
<protein>
    <recommendedName>
        <fullName evidence="3">argininosuccinate lyase</fullName>
        <ecNumber evidence="3">4.3.2.1</ecNumber>
    </recommendedName>
</protein>
<evidence type="ECO:0000256" key="3">
    <source>
        <dbReference type="ARBA" id="ARBA00012338"/>
    </source>
</evidence>
<dbReference type="RefSeq" id="WP_378970243.1">
    <property type="nucleotide sequence ID" value="NZ_JBHSWN010000001.1"/>
</dbReference>
<gene>
    <name evidence="9" type="ORF">ACFQE0_13115</name>
</gene>
<proteinExistence type="predicted"/>
<dbReference type="InterPro" id="IPR008948">
    <property type="entry name" value="L-Aspartase-like"/>
</dbReference>
<dbReference type="GO" id="GO:0016829">
    <property type="term" value="F:lyase activity"/>
    <property type="evidence" value="ECO:0007669"/>
    <property type="project" value="UniProtKB-KW"/>
</dbReference>
<feature type="domain" description="Fumarate lyase N-terminal" evidence="7">
    <location>
        <begin position="96"/>
        <end position="299"/>
    </location>
</feature>
<comment type="pathway">
    <text evidence="2">Amino-acid biosynthesis; L-arginine biosynthesis; L-arginine from L-ornithine and carbamoyl phosphate: step 3/3.</text>
</comment>
<keyword evidence="6" id="KW-0732">Signal</keyword>
<keyword evidence="4" id="KW-0055">Arginine biosynthesis</keyword>
<feature type="chain" id="PRO_5047107973" description="argininosuccinate lyase" evidence="6">
    <location>
        <begin position="21"/>
        <end position="504"/>
    </location>
</feature>
<dbReference type="InterPro" id="IPR009049">
    <property type="entry name" value="Argininosuccinate_lyase"/>
</dbReference>
<dbReference type="PRINTS" id="PR00149">
    <property type="entry name" value="FUMRATELYASE"/>
</dbReference>
<dbReference type="PANTHER" id="PTHR43814">
    <property type="entry name" value="ARGININOSUCCINATE LYASE"/>
    <property type="match status" value="1"/>
</dbReference>
<dbReference type="Gene3D" id="1.20.200.10">
    <property type="entry name" value="Fumarase/aspartase (Central domain)"/>
    <property type="match status" value="1"/>
</dbReference>
<comment type="caution">
    <text evidence="9">The sequence shown here is derived from an EMBL/GenBank/DDBJ whole genome shotgun (WGS) entry which is preliminary data.</text>
</comment>
<dbReference type="InterPro" id="IPR024083">
    <property type="entry name" value="Fumarase/histidase_N"/>
</dbReference>
<dbReference type="Pfam" id="PF00206">
    <property type="entry name" value="Lyase_1"/>
    <property type="match status" value="1"/>
</dbReference>
<keyword evidence="4" id="KW-0028">Amino-acid biosynthesis</keyword>
<evidence type="ECO:0000313" key="9">
    <source>
        <dbReference type="EMBL" id="MFC6790458.1"/>
    </source>
</evidence>
<evidence type="ECO:0000259" key="7">
    <source>
        <dbReference type="Pfam" id="PF00206"/>
    </source>
</evidence>
<dbReference type="InterPro" id="IPR029419">
    <property type="entry name" value="Arg_succ_lyase_C"/>
</dbReference>
<evidence type="ECO:0000313" key="10">
    <source>
        <dbReference type="Proteomes" id="UP001596292"/>
    </source>
</evidence>
<reference evidence="10" key="1">
    <citation type="journal article" date="2019" name="Int. J. Syst. Evol. Microbiol.">
        <title>The Global Catalogue of Microorganisms (GCM) 10K type strain sequencing project: providing services to taxonomists for standard genome sequencing and annotation.</title>
        <authorList>
            <consortium name="The Broad Institute Genomics Platform"/>
            <consortium name="The Broad Institute Genome Sequencing Center for Infectious Disease"/>
            <person name="Wu L."/>
            <person name="Ma J."/>
        </authorList>
    </citation>
    <scope>NUCLEOTIDE SEQUENCE [LARGE SCALE GENOMIC DNA]</scope>
    <source>
        <strain evidence="10">CCUG 48316</strain>
    </source>
</reference>
<evidence type="ECO:0000256" key="1">
    <source>
        <dbReference type="ARBA" id="ARBA00000985"/>
    </source>
</evidence>
<comment type="catalytic activity">
    <reaction evidence="1">
        <text>2-(N(omega)-L-arginino)succinate = fumarate + L-arginine</text>
        <dbReference type="Rhea" id="RHEA:24020"/>
        <dbReference type="ChEBI" id="CHEBI:29806"/>
        <dbReference type="ChEBI" id="CHEBI:32682"/>
        <dbReference type="ChEBI" id="CHEBI:57472"/>
        <dbReference type="EC" id="4.3.2.1"/>
    </reaction>
</comment>
<dbReference type="InterPro" id="IPR022761">
    <property type="entry name" value="Fumarate_lyase_N"/>
</dbReference>
<dbReference type="Gene3D" id="1.10.40.30">
    <property type="entry name" value="Fumarase/aspartase (C-terminal domain)"/>
    <property type="match status" value="1"/>
</dbReference>
<evidence type="ECO:0000259" key="8">
    <source>
        <dbReference type="Pfam" id="PF14698"/>
    </source>
</evidence>